<keyword evidence="3" id="KW-0813">Transport</keyword>
<evidence type="ECO:0000313" key="8">
    <source>
        <dbReference type="EMBL" id="AVG24221.1"/>
    </source>
</evidence>
<comment type="subcellular location">
    <subcellularLocation>
        <location evidence="1">Cell envelope</location>
    </subcellularLocation>
</comment>
<evidence type="ECO:0000259" key="7">
    <source>
        <dbReference type="Pfam" id="PF00496"/>
    </source>
</evidence>
<feature type="signal peptide" evidence="6">
    <location>
        <begin position="1"/>
        <end position="29"/>
    </location>
</feature>
<feature type="domain" description="Solute-binding protein family 5" evidence="7">
    <location>
        <begin position="99"/>
        <end position="422"/>
    </location>
</feature>
<sequence>MPRVTTTASRKSRLTLLLGVVSISALALAGCAGGGETSSSGDTSGGDSSSAGSTDTEITIVLPEEPRSLASWNAYSNDGFPILRNVGEGLINRDPVTNELVPELATAWEQVDPNNWQFTLREGVSFHDGTPFNAETAAAGLNYVLSEENGFPMRNFLGSQTNATAEGEYLLNVETVDPDPILDLRLYFVTIPSFPAIEADLAGYETNPVGTGPYMLDEWNRGTSITLVPNPDWWGNSAGDEAKGTQQITKANFVFRSEPTVRSAMVSSGEADFARWITPEDCDAASDYVCVGGPTIETAIFRLDTPHIAMSDVRVREAIALAFDKEAIMNDILGGGITVPQIVAPTTLGFNDSLEPYPYDPERAAELVAEAAADGVDVSAEIVVAAREGFIPKAGEITTLIADSLNAVGLNATTSVLETAPAEEQWTLGYENIPEDRGWAGFWFHGNELFDYSASVGGYYACNGPVSAYCDENVDALYREALQLSGDERDSKLQELAEYVYNDVAIVPVGQPSFFFGLSDRVDWEPRADGFILLKEITLQ</sequence>
<dbReference type="InterPro" id="IPR039424">
    <property type="entry name" value="SBP_5"/>
</dbReference>
<evidence type="ECO:0000256" key="4">
    <source>
        <dbReference type="ARBA" id="ARBA00022729"/>
    </source>
</evidence>
<feature type="compositionally biased region" description="Low complexity" evidence="5">
    <location>
        <begin position="37"/>
        <end position="55"/>
    </location>
</feature>
<dbReference type="GO" id="GO:0030313">
    <property type="term" value="C:cell envelope"/>
    <property type="evidence" value="ECO:0007669"/>
    <property type="project" value="UniProtKB-SubCell"/>
</dbReference>
<feature type="chain" id="PRO_5039714259" evidence="6">
    <location>
        <begin position="30"/>
        <end position="540"/>
    </location>
</feature>
<comment type="similarity">
    <text evidence="2">Belongs to the bacterial solute-binding protein 5 family.</text>
</comment>
<reference evidence="8 9" key="1">
    <citation type="submission" date="2018-02" db="EMBL/GenBank/DDBJ databases">
        <title>Complete genome of the streamlined marine actinobacterium Pontimonas salivibrio CL-TW6 adapted to coastal planktonic lifestype.</title>
        <authorList>
            <person name="Cho B.C."/>
            <person name="Hardies S.C."/>
            <person name="Jang G.I."/>
            <person name="Hwang C.Y."/>
        </authorList>
    </citation>
    <scope>NUCLEOTIDE SEQUENCE [LARGE SCALE GENOMIC DNA]</scope>
    <source>
        <strain evidence="8 9">CL-TW6</strain>
    </source>
</reference>
<organism evidence="8 9">
    <name type="scientific">Pontimonas salivibrio</name>
    <dbReference type="NCBI Taxonomy" id="1159327"/>
    <lineage>
        <taxon>Bacteria</taxon>
        <taxon>Bacillati</taxon>
        <taxon>Actinomycetota</taxon>
        <taxon>Actinomycetes</taxon>
        <taxon>Micrococcales</taxon>
        <taxon>Microbacteriaceae</taxon>
        <taxon>Pontimonas</taxon>
    </lineage>
</organism>
<evidence type="ECO:0000256" key="2">
    <source>
        <dbReference type="ARBA" id="ARBA00005695"/>
    </source>
</evidence>
<evidence type="ECO:0000313" key="9">
    <source>
        <dbReference type="Proteomes" id="UP000243077"/>
    </source>
</evidence>
<dbReference type="EMBL" id="CP026923">
    <property type="protein sequence ID" value="AVG24221.1"/>
    <property type="molecule type" value="Genomic_DNA"/>
</dbReference>
<name>A0A2L2BRD4_9MICO</name>
<gene>
    <name evidence="8" type="ORF">C3B54_111271</name>
</gene>
<proteinExistence type="inferred from homology"/>
<dbReference type="Proteomes" id="UP000243077">
    <property type="component" value="Chromosome"/>
</dbReference>
<dbReference type="RefSeq" id="WP_104913729.1">
    <property type="nucleotide sequence ID" value="NZ_CP026923.1"/>
</dbReference>
<dbReference type="PROSITE" id="PS51257">
    <property type="entry name" value="PROKAR_LIPOPROTEIN"/>
    <property type="match status" value="1"/>
</dbReference>
<feature type="region of interest" description="Disordered" evidence="5">
    <location>
        <begin position="34"/>
        <end position="55"/>
    </location>
</feature>
<evidence type="ECO:0000256" key="5">
    <source>
        <dbReference type="SAM" id="MobiDB-lite"/>
    </source>
</evidence>
<dbReference type="GO" id="GO:1904680">
    <property type="term" value="F:peptide transmembrane transporter activity"/>
    <property type="evidence" value="ECO:0007669"/>
    <property type="project" value="TreeGrafter"/>
</dbReference>
<dbReference type="Gene3D" id="3.90.76.10">
    <property type="entry name" value="Dipeptide-binding Protein, Domain 1"/>
    <property type="match status" value="1"/>
</dbReference>
<keyword evidence="8" id="KW-0449">Lipoprotein</keyword>
<dbReference type="GO" id="GO:0015833">
    <property type="term" value="P:peptide transport"/>
    <property type="evidence" value="ECO:0007669"/>
    <property type="project" value="TreeGrafter"/>
</dbReference>
<keyword evidence="4 6" id="KW-0732">Signal</keyword>
<dbReference type="Gene3D" id="3.10.105.10">
    <property type="entry name" value="Dipeptide-binding Protein, Domain 3"/>
    <property type="match status" value="1"/>
</dbReference>
<dbReference type="AlphaFoldDB" id="A0A2L2BRD4"/>
<dbReference type="InterPro" id="IPR000914">
    <property type="entry name" value="SBP_5_dom"/>
</dbReference>
<dbReference type="PIRSF" id="PIRSF002741">
    <property type="entry name" value="MppA"/>
    <property type="match status" value="1"/>
</dbReference>
<evidence type="ECO:0000256" key="6">
    <source>
        <dbReference type="SAM" id="SignalP"/>
    </source>
</evidence>
<dbReference type="SUPFAM" id="SSF53850">
    <property type="entry name" value="Periplasmic binding protein-like II"/>
    <property type="match status" value="1"/>
</dbReference>
<dbReference type="GO" id="GO:0042597">
    <property type="term" value="C:periplasmic space"/>
    <property type="evidence" value="ECO:0007669"/>
    <property type="project" value="UniProtKB-ARBA"/>
</dbReference>
<protein>
    <submittedName>
        <fullName evidence="8">Peptide/nickel ABC transporter substrate-binding lipoprotein</fullName>
    </submittedName>
</protein>
<dbReference type="InterPro" id="IPR030678">
    <property type="entry name" value="Peptide/Ni-bd"/>
</dbReference>
<accession>A0A2L2BRD4</accession>
<dbReference type="PANTHER" id="PTHR30290">
    <property type="entry name" value="PERIPLASMIC BINDING COMPONENT OF ABC TRANSPORTER"/>
    <property type="match status" value="1"/>
</dbReference>
<evidence type="ECO:0000256" key="1">
    <source>
        <dbReference type="ARBA" id="ARBA00004196"/>
    </source>
</evidence>
<dbReference type="Pfam" id="PF00496">
    <property type="entry name" value="SBP_bac_5"/>
    <property type="match status" value="1"/>
</dbReference>
<evidence type="ECO:0000256" key="3">
    <source>
        <dbReference type="ARBA" id="ARBA00022448"/>
    </source>
</evidence>
<keyword evidence="9" id="KW-1185">Reference proteome</keyword>
<dbReference type="Gene3D" id="3.40.190.10">
    <property type="entry name" value="Periplasmic binding protein-like II"/>
    <property type="match status" value="1"/>
</dbReference>
<dbReference type="PANTHER" id="PTHR30290:SF10">
    <property type="entry name" value="PERIPLASMIC OLIGOPEPTIDE-BINDING PROTEIN-RELATED"/>
    <property type="match status" value="1"/>
</dbReference>
<dbReference type="GO" id="GO:0043190">
    <property type="term" value="C:ATP-binding cassette (ABC) transporter complex"/>
    <property type="evidence" value="ECO:0007669"/>
    <property type="project" value="InterPro"/>
</dbReference>
<dbReference type="KEGG" id="psai:C3B54_111271"/>
<dbReference type="OrthoDB" id="5243526at2"/>